<dbReference type="RefSeq" id="WP_092852616.1">
    <property type="nucleotide sequence ID" value="NZ_FMAH01000027.1"/>
</dbReference>
<dbReference type="PRINTS" id="PR00469">
    <property type="entry name" value="PNDRDTASEII"/>
</dbReference>
<protein>
    <submittedName>
        <fullName evidence="3">Thioredoxin reductase</fullName>
    </submittedName>
</protein>
<evidence type="ECO:0000313" key="4">
    <source>
        <dbReference type="Proteomes" id="UP000199435"/>
    </source>
</evidence>
<reference evidence="4" key="1">
    <citation type="submission" date="2016-08" db="EMBL/GenBank/DDBJ databases">
        <authorList>
            <person name="Varghese N."/>
            <person name="Submissions Spin"/>
        </authorList>
    </citation>
    <scope>NUCLEOTIDE SEQUENCE [LARGE SCALE GENOMIC DNA]</scope>
    <source>
        <strain evidence="4">HAMBI 2971</strain>
    </source>
</reference>
<dbReference type="InterPro" id="IPR036188">
    <property type="entry name" value="FAD/NAD-bd_sf"/>
</dbReference>
<feature type="domain" description="FAD/NAD(P)-binding" evidence="2">
    <location>
        <begin position="4"/>
        <end position="299"/>
    </location>
</feature>
<dbReference type="EMBL" id="FMAH01000027">
    <property type="protein sequence ID" value="SCB37917.1"/>
    <property type="molecule type" value="Genomic_DNA"/>
</dbReference>
<dbReference type="Pfam" id="PF07992">
    <property type="entry name" value="Pyr_redox_2"/>
    <property type="match status" value="1"/>
</dbReference>
<sequence>MTADVIIVGGGPSGVSAALELRRRGIKEVVLLDREPELGGATRHCSHSPFGMREFGRVYFGGAYGRRLHKEAIAAGVDIRTGHSVVALGDDASLEVTTPHGLQTLKARRLLVATGAREKPRSARLLTGDRPIGVVTTGTLQSYVAFHGLMPFLRPLIVGSELVSLSAVLTCLTHGARPVAMIEQEPHALAREPLAWFPALVGIPFYRSTELVDIKGRARVEAVTIRRNGTLETLDCDGVLLTGQFTPESSLFLQSAMGVDTGSSGPVVDQDGRSANPLYFAGGNVLRAVETCGWAFREGRAVGASLALDLKRDIGPADFVPVTFDDPVKLVVPNILRRSNLEMVAFRQFQLRFVRRAFGTLSLEIEGKVIWSKRGQWMPERRTQVPIPPNAQKAQHVHFGFKEEL</sequence>
<dbReference type="Proteomes" id="UP000199435">
    <property type="component" value="Unassembled WGS sequence"/>
</dbReference>
<dbReference type="InterPro" id="IPR051691">
    <property type="entry name" value="Metab_Enz_Cyan_OpOx_G3PDH"/>
</dbReference>
<organism evidence="3 4">
    <name type="scientific">Rhizobium miluonense</name>
    <dbReference type="NCBI Taxonomy" id="411945"/>
    <lineage>
        <taxon>Bacteria</taxon>
        <taxon>Pseudomonadati</taxon>
        <taxon>Pseudomonadota</taxon>
        <taxon>Alphaproteobacteria</taxon>
        <taxon>Hyphomicrobiales</taxon>
        <taxon>Rhizobiaceae</taxon>
        <taxon>Rhizobium/Agrobacterium group</taxon>
        <taxon>Rhizobium</taxon>
    </lineage>
</organism>
<dbReference type="PANTHER" id="PTHR42949:SF3">
    <property type="entry name" value="ANAEROBIC GLYCEROL-3-PHOSPHATE DEHYDROGENASE SUBUNIT B"/>
    <property type="match status" value="1"/>
</dbReference>
<dbReference type="InterPro" id="IPR023753">
    <property type="entry name" value="FAD/NAD-binding_dom"/>
</dbReference>
<evidence type="ECO:0000256" key="1">
    <source>
        <dbReference type="ARBA" id="ARBA00023002"/>
    </source>
</evidence>
<dbReference type="SUPFAM" id="SSF51905">
    <property type="entry name" value="FAD/NAD(P)-binding domain"/>
    <property type="match status" value="1"/>
</dbReference>
<dbReference type="Gene3D" id="3.50.50.60">
    <property type="entry name" value="FAD/NAD(P)-binding domain"/>
    <property type="match status" value="2"/>
</dbReference>
<accession>A0A1C3WCP5</accession>
<dbReference type="STRING" id="411945.GA0061102_102725"/>
<evidence type="ECO:0000259" key="2">
    <source>
        <dbReference type="Pfam" id="PF07992"/>
    </source>
</evidence>
<dbReference type="OrthoDB" id="5287468at2"/>
<dbReference type="PRINTS" id="PR00368">
    <property type="entry name" value="FADPNR"/>
</dbReference>
<name>A0A1C3WCP5_9HYPH</name>
<dbReference type="AlphaFoldDB" id="A0A1C3WCP5"/>
<dbReference type="GO" id="GO:0016491">
    <property type="term" value="F:oxidoreductase activity"/>
    <property type="evidence" value="ECO:0007669"/>
    <property type="project" value="UniProtKB-KW"/>
</dbReference>
<keyword evidence="4" id="KW-1185">Reference proteome</keyword>
<proteinExistence type="predicted"/>
<evidence type="ECO:0000313" key="3">
    <source>
        <dbReference type="EMBL" id="SCB37917.1"/>
    </source>
</evidence>
<gene>
    <name evidence="3" type="ORF">GA0061102_102725</name>
</gene>
<keyword evidence="1" id="KW-0560">Oxidoreductase</keyword>
<dbReference type="PANTHER" id="PTHR42949">
    <property type="entry name" value="ANAEROBIC GLYCEROL-3-PHOSPHATE DEHYDROGENASE SUBUNIT B"/>
    <property type="match status" value="1"/>
</dbReference>